<accession>A0ABU4US44</accession>
<dbReference type="Pfam" id="PF13411">
    <property type="entry name" value="MerR_1"/>
    <property type="match status" value="1"/>
</dbReference>
<name>A0ABU4US44_9PSEU</name>
<comment type="caution">
    <text evidence="9">The sequence shown here is derived from an EMBL/GenBank/DDBJ whole genome shotgun (WGS) entry which is preliminary data.</text>
</comment>
<evidence type="ECO:0000313" key="9">
    <source>
        <dbReference type="EMBL" id="MDX8141530.1"/>
    </source>
</evidence>
<keyword evidence="10" id="KW-1185">Reference proteome</keyword>
<proteinExistence type="predicted"/>
<reference evidence="9 10" key="1">
    <citation type="submission" date="2023-11" db="EMBL/GenBank/DDBJ databases">
        <title>Lentzea sokolovensis, sp. nov., Lentzea kristufkii, sp. nov., and Lentzea miocenensis, sp. nov., rare actinobacteria from Sokolov Coal Basin, Miocene lacustrine sediment, Czech Republic.</title>
        <authorList>
            <person name="Lara A."/>
            <person name="Kotroba L."/>
            <person name="Nouioui I."/>
            <person name="Neumann-Schaal M."/>
            <person name="Mast Y."/>
            <person name="Chronakova A."/>
        </authorList>
    </citation>
    <scope>NUCLEOTIDE SEQUENCE [LARGE SCALE GENOMIC DNA]</scope>
    <source>
        <strain evidence="9 10">BCCO 10_0061</strain>
    </source>
</reference>
<dbReference type="PRINTS" id="PR00040">
    <property type="entry name" value="HTHMERR"/>
</dbReference>
<dbReference type="PROSITE" id="PS00552">
    <property type="entry name" value="HTH_MERR_1"/>
    <property type="match status" value="1"/>
</dbReference>
<keyword evidence="3" id="KW-0476">Mercury</keyword>
<dbReference type="RefSeq" id="WP_319973857.1">
    <property type="nucleotide sequence ID" value="NZ_JAXAVU010000003.1"/>
</dbReference>
<dbReference type="SMART" id="SM00422">
    <property type="entry name" value="HTH_MERR"/>
    <property type="match status" value="1"/>
</dbReference>
<comment type="function">
    <text evidence="7">Mediates the mercuric-dependent induction of mercury resistance operon. In the absence of mercury MerR represses transcription by binding tightly to the mer operator region; when mercury is present the dimeric complex binds a single ion and becomes a potent transcriptional activator, while remaining bound to the mer site.</text>
</comment>
<dbReference type="CDD" id="cd04783">
    <property type="entry name" value="HTH_MerR1"/>
    <property type="match status" value="1"/>
</dbReference>
<evidence type="ECO:0000256" key="2">
    <source>
        <dbReference type="ARBA" id="ARBA00022466"/>
    </source>
</evidence>
<evidence type="ECO:0000256" key="3">
    <source>
        <dbReference type="ARBA" id="ARBA00022914"/>
    </source>
</evidence>
<evidence type="ECO:0000256" key="5">
    <source>
        <dbReference type="ARBA" id="ARBA00023125"/>
    </source>
</evidence>
<evidence type="ECO:0000313" key="10">
    <source>
        <dbReference type="Proteomes" id="UP001285352"/>
    </source>
</evidence>
<dbReference type="InterPro" id="IPR047057">
    <property type="entry name" value="MerR_fam"/>
</dbReference>
<sequence>MRSGEVATHAGVNLQTLRYYERRGLVEDPPRSASGYRSYPAETVDIVRFVKRAQGLGFTLDAVAELLHLASGGPEGCDAALTLAQTRKTELDRRIDDLTRMRDSLAELVATCDRPRTDRQCPLLQSLHIDRDESR</sequence>
<gene>
    <name evidence="9" type="ORF">SK854_05360</name>
</gene>
<dbReference type="InterPro" id="IPR011794">
    <property type="entry name" value="MerR"/>
</dbReference>
<feature type="domain" description="HTH merR-type" evidence="8">
    <location>
        <begin position="1"/>
        <end position="69"/>
    </location>
</feature>
<evidence type="ECO:0000259" key="8">
    <source>
        <dbReference type="PROSITE" id="PS50937"/>
    </source>
</evidence>
<dbReference type="Gene3D" id="1.10.1660.10">
    <property type="match status" value="1"/>
</dbReference>
<evidence type="ECO:0000256" key="6">
    <source>
        <dbReference type="ARBA" id="ARBA00023163"/>
    </source>
</evidence>
<dbReference type="PANTHER" id="PTHR30204">
    <property type="entry name" value="REDOX-CYCLING DRUG-SENSING TRANSCRIPTIONAL ACTIVATOR SOXR"/>
    <property type="match status" value="1"/>
</dbReference>
<keyword evidence="4" id="KW-0805">Transcription regulation</keyword>
<dbReference type="InterPro" id="IPR009061">
    <property type="entry name" value="DNA-bd_dom_put_sf"/>
</dbReference>
<dbReference type="PANTHER" id="PTHR30204:SF94">
    <property type="entry name" value="HEAVY METAL-DEPENDENT TRANSCRIPTIONAL REGULATOR HI_0293-RELATED"/>
    <property type="match status" value="1"/>
</dbReference>
<dbReference type="EMBL" id="JAXAVU010000003">
    <property type="protein sequence ID" value="MDX8141530.1"/>
    <property type="molecule type" value="Genomic_DNA"/>
</dbReference>
<protein>
    <recommendedName>
        <fullName evidence="1">Mercuric resistance operon regulatory protein</fullName>
    </recommendedName>
</protein>
<evidence type="ECO:0000256" key="1">
    <source>
        <dbReference type="ARBA" id="ARBA00017146"/>
    </source>
</evidence>
<keyword evidence="6" id="KW-0804">Transcription</keyword>
<evidence type="ECO:0000256" key="7">
    <source>
        <dbReference type="ARBA" id="ARBA00024874"/>
    </source>
</evidence>
<dbReference type="Proteomes" id="UP001285352">
    <property type="component" value="Unassembled WGS sequence"/>
</dbReference>
<keyword evidence="5 9" id="KW-0238">DNA-binding</keyword>
<dbReference type="GO" id="GO:0003677">
    <property type="term" value="F:DNA binding"/>
    <property type="evidence" value="ECO:0007669"/>
    <property type="project" value="UniProtKB-KW"/>
</dbReference>
<organism evidence="9 10">
    <name type="scientific">Lentzea sokolovensis</name>
    <dbReference type="NCBI Taxonomy" id="3095429"/>
    <lineage>
        <taxon>Bacteria</taxon>
        <taxon>Bacillati</taxon>
        <taxon>Actinomycetota</taxon>
        <taxon>Actinomycetes</taxon>
        <taxon>Pseudonocardiales</taxon>
        <taxon>Pseudonocardiaceae</taxon>
        <taxon>Lentzea</taxon>
    </lineage>
</organism>
<dbReference type="SUPFAM" id="SSF46955">
    <property type="entry name" value="Putative DNA-binding domain"/>
    <property type="match status" value="1"/>
</dbReference>
<keyword evidence="2" id="KW-0475">Mercuric resistance</keyword>
<dbReference type="PROSITE" id="PS50937">
    <property type="entry name" value="HTH_MERR_2"/>
    <property type="match status" value="1"/>
</dbReference>
<evidence type="ECO:0000256" key="4">
    <source>
        <dbReference type="ARBA" id="ARBA00023015"/>
    </source>
</evidence>
<dbReference type="InterPro" id="IPR000551">
    <property type="entry name" value="MerR-type_HTH_dom"/>
</dbReference>
<reference evidence="9 10" key="2">
    <citation type="submission" date="2023-11" db="EMBL/GenBank/DDBJ databases">
        <authorList>
            <person name="Lara A.C."/>
            <person name="Chronakova A."/>
        </authorList>
    </citation>
    <scope>NUCLEOTIDE SEQUENCE [LARGE SCALE GENOMIC DNA]</scope>
    <source>
        <strain evidence="9 10">BCCO 10_0061</strain>
    </source>
</reference>